<dbReference type="Proteomes" id="UP001186944">
    <property type="component" value="Unassembled WGS sequence"/>
</dbReference>
<feature type="region of interest" description="Disordered" evidence="3">
    <location>
        <begin position="64"/>
        <end position="120"/>
    </location>
</feature>
<dbReference type="InterPro" id="IPR043972">
    <property type="entry name" value="FUZ/MON1/HPS1_longin_1"/>
</dbReference>
<sequence length="528" mass="60339">MADSKEAEQVSTSESEQSDLIEPETCIHRENSMLLPAENFISIDYESFENYDCQPSGVIHEIVRSNSQDKSEETPDVVLSSSNDEFSAGEDKEERKQISAKELASALTEEDIEEDETRKPEWRAQKKHIFILSEAGKPIYSRHGSEDKLVTIMGVLQALVSFVHDSNKDNIRCIIAGDHKFVFYVRDPLILVCVSQGADSTQQLLLQLTYVYNQVLSVLTHKTLVSIFKQRRNYDLRRLLSGSEKFLDSLLSLIETDYSFLLGAVRCLPLDLQVRDMISQSIIQHARVKDLVFALILANNQLVTLVRMKKYYLHPVDLHLIINLVHASESFKAAESWTPICLPKFDSSGYLQAHISYLDESCQTCLLLLTVDRESFFTLSDCKNKIKERLLKYNGLNAIGDSLTKTSYSINQCGITDLRHFLYKSRSTAQYTSPEVEAPYLGTEEQERLFGLYQYLHHRIHTSARPLKILYHVGPHETLLGWITQGFELYAVFGPLVTKPSAIHSINKLLKWIKREEDRLFILNSVTF</sequence>
<name>A0AA88YNV4_PINIB</name>
<dbReference type="PANTHER" id="PTHR13027:SF7">
    <property type="entry name" value="VACUOLAR FUSION PROTEIN MON1 HOMOLOG"/>
    <property type="match status" value="1"/>
</dbReference>
<reference evidence="7" key="1">
    <citation type="submission" date="2019-08" db="EMBL/GenBank/DDBJ databases">
        <title>The improved chromosome-level genome for the pearl oyster Pinctada fucata martensii using PacBio sequencing and Hi-C.</title>
        <authorList>
            <person name="Zheng Z."/>
        </authorList>
    </citation>
    <scope>NUCLEOTIDE SEQUENCE</scope>
    <source>
        <strain evidence="7">ZZ-2019</strain>
        <tissue evidence="7">Adductor muscle</tissue>
    </source>
</reference>
<keyword evidence="8" id="KW-1185">Reference proteome</keyword>
<comment type="function">
    <text evidence="2">Plays an important role in membrane trafficking through the secretory apparatus.</text>
</comment>
<feature type="domain" description="FUZ/MON1/HPS1 first Longin" evidence="4">
    <location>
        <begin position="127"/>
        <end position="250"/>
    </location>
</feature>
<evidence type="ECO:0000259" key="5">
    <source>
        <dbReference type="Pfam" id="PF19037"/>
    </source>
</evidence>
<proteinExistence type="inferred from homology"/>
<dbReference type="InterPro" id="IPR043971">
    <property type="entry name" value="FUZ/MON1/HPS1_longin_2"/>
</dbReference>
<feature type="domain" description="FUZ/MON1/HPS1 third Longin" evidence="6">
    <location>
        <begin position="417"/>
        <end position="517"/>
    </location>
</feature>
<dbReference type="InterPro" id="IPR004353">
    <property type="entry name" value="Mon1"/>
</dbReference>
<dbReference type="Pfam" id="PF19037">
    <property type="entry name" value="Fuz_longin_2"/>
    <property type="match status" value="1"/>
</dbReference>
<dbReference type="PANTHER" id="PTHR13027">
    <property type="entry name" value="SAND PROTEIN-RELATED"/>
    <property type="match status" value="1"/>
</dbReference>
<feature type="domain" description="FUZ/MON1/HPS1 second Longin" evidence="5">
    <location>
        <begin position="289"/>
        <end position="386"/>
    </location>
</feature>
<dbReference type="GO" id="GO:0035658">
    <property type="term" value="C:Mon1-Ccz1 complex"/>
    <property type="evidence" value="ECO:0007669"/>
    <property type="project" value="TreeGrafter"/>
</dbReference>
<evidence type="ECO:0000313" key="8">
    <source>
        <dbReference type="Proteomes" id="UP001186944"/>
    </source>
</evidence>
<dbReference type="Pfam" id="PF19036">
    <property type="entry name" value="Fuz_longin_1"/>
    <property type="match status" value="1"/>
</dbReference>
<comment type="caution">
    <text evidence="7">The sequence shown here is derived from an EMBL/GenBank/DDBJ whole genome shotgun (WGS) entry which is preliminary data.</text>
</comment>
<evidence type="ECO:0000256" key="3">
    <source>
        <dbReference type="SAM" id="MobiDB-lite"/>
    </source>
</evidence>
<dbReference type="Pfam" id="PF19038">
    <property type="entry name" value="Fuz_longin_3"/>
    <property type="match status" value="1"/>
</dbReference>
<evidence type="ECO:0000259" key="4">
    <source>
        <dbReference type="Pfam" id="PF19036"/>
    </source>
</evidence>
<evidence type="ECO:0000259" key="6">
    <source>
        <dbReference type="Pfam" id="PF19038"/>
    </source>
</evidence>
<comment type="similarity">
    <text evidence="1 2">Belongs to the MON1/SAND family.</text>
</comment>
<feature type="compositionally biased region" description="Basic and acidic residues" evidence="3">
    <location>
        <begin position="89"/>
        <end position="99"/>
    </location>
</feature>
<gene>
    <name evidence="7" type="ORF">FSP39_011920</name>
</gene>
<organism evidence="7 8">
    <name type="scientific">Pinctada imbricata</name>
    <name type="common">Atlantic pearl-oyster</name>
    <name type="synonym">Pinctada martensii</name>
    <dbReference type="NCBI Taxonomy" id="66713"/>
    <lineage>
        <taxon>Eukaryota</taxon>
        <taxon>Metazoa</taxon>
        <taxon>Spiralia</taxon>
        <taxon>Lophotrochozoa</taxon>
        <taxon>Mollusca</taxon>
        <taxon>Bivalvia</taxon>
        <taxon>Autobranchia</taxon>
        <taxon>Pteriomorphia</taxon>
        <taxon>Pterioida</taxon>
        <taxon>Pterioidea</taxon>
        <taxon>Pteriidae</taxon>
        <taxon>Pinctada</taxon>
    </lineage>
</organism>
<feature type="compositionally biased region" description="Basic and acidic residues" evidence="3">
    <location>
        <begin position="64"/>
        <end position="73"/>
    </location>
</feature>
<protein>
    <recommendedName>
        <fullName evidence="2">Vacuolar fusion protein MON1 homolog</fullName>
    </recommendedName>
</protein>
<dbReference type="InterPro" id="IPR043970">
    <property type="entry name" value="FUZ/MON1/HPS1_longin_3"/>
</dbReference>
<dbReference type="PRINTS" id="PR01546">
    <property type="entry name" value="YEAST73DUF"/>
</dbReference>
<dbReference type="GO" id="GO:0006623">
    <property type="term" value="P:protein targeting to vacuole"/>
    <property type="evidence" value="ECO:0007669"/>
    <property type="project" value="UniProtKB-UniRule"/>
</dbReference>
<accession>A0AA88YNV4</accession>
<dbReference type="SUPFAM" id="SSF64356">
    <property type="entry name" value="SNARE-like"/>
    <property type="match status" value="1"/>
</dbReference>
<evidence type="ECO:0000313" key="7">
    <source>
        <dbReference type="EMBL" id="KAK3102519.1"/>
    </source>
</evidence>
<evidence type="ECO:0000256" key="1">
    <source>
        <dbReference type="ARBA" id="ARBA00008968"/>
    </source>
</evidence>
<feature type="region of interest" description="Disordered" evidence="3">
    <location>
        <begin position="1"/>
        <end position="25"/>
    </location>
</feature>
<dbReference type="AlphaFoldDB" id="A0AA88YNV4"/>
<evidence type="ECO:0000256" key="2">
    <source>
        <dbReference type="RuleBase" id="RU367048"/>
    </source>
</evidence>
<dbReference type="GO" id="GO:0016192">
    <property type="term" value="P:vesicle-mediated transport"/>
    <property type="evidence" value="ECO:0007669"/>
    <property type="project" value="InterPro"/>
</dbReference>
<dbReference type="InterPro" id="IPR011012">
    <property type="entry name" value="Longin-like_dom_sf"/>
</dbReference>
<dbReference type="EMBL" id="VSWD01000005">
    <property type="protein sequence ID" value="KAK3102519.1"/>
    <property type="molecule type" value="Genomic_DNA"/>
</dbReference>